<reference evidence="2 3" key="1">
    <citation type="submission" date="2015-06" db="EMBL/GenBank/DDBJ databases">
        <title>Draft genome of the ant-associated black yeast Phialophora attae CBS 131958.</title>
        <authorList>
            <person name="Moreno L.F."/>
            <person name="Stielow B.J."/>
            <person name="de Hoog S."/>
            <person name="Vicente V.A."/>
            <person name="Weiss V.A."/>
            <person name="de Vries M."/>
            <person name="Cruz L.M."/>
            <person name="Souza E.M."/>
        </authorList>
    </citation>
    <scope>NUCLEOTIDE SEQUENCE [LARGE SCALE GENOMIC DNA]</scope>
    <source>
        <strain evidence="2 3">CBS 131958</strain>
    </source>
</reference>
<keyword evidence="1" id="KW-1133">Transmembrane helix</keyword>
<dbReference type="Proteomes" id="UP000038010">
    <property type="component" value="Unassembled WGS sequence"/>
</dbReference>
<dbReference type="AlphaFoldDB" id="A0A0N0NJT1"/>
<dbReference type="GeneID" id="28738131"/>
<dbReference type="EMBL" id="LFJN01000027">
    <property type="protein sequence ID" value="KPI37009.1"/>
    <property type="molecule type" value="Genomic_DNA"/>
</dbReference>
<feature type="transmembrane region" description="Helical" evidence="1">
    <location>
        <begin position="236"/>
        <end position="259"/>
    </location>
</feature>
<dbReference type="Pfam" id="PF06687">
    <property type="entry name" value="SUR7"/>
    <property type="match status" value="1"/>
</dbReference>
<name>A0A0N0NJT1_9EURO</name>
<comment type="caution">
    <text evidence="2">The sequence shown here is derived from an EMBL/GenBank/DDBJ whole genome shotgun (WGS) entry which is preliminary data.</text>
</comment>
<dbReference type="PANTHER" id="PTHR28019">
    <property type="entry name" value="CELL MEMBRANE PROTEIN YLR413W-RELATED"/>
    <property type="match status" value="1"/>
</dbReference>
<evidence type="ECO:0000256" key="1">
    <source>
        <dbReference type="SAM" id="Phobius"/>
    </source>
</evidence>
<dbReference type="RefSeq" id="XP_017996972.1">
    <property type="nucleotide sequence ID" value="XM_018146251.1"/>
</dbReference>
<dbReference type="InterPro" id="IPR052413">
    <property type="entry name" value="SUR7_domain"/>
</dbReference>
<feature type="transmembrane region" description="Helical" evidence="1">
    <location>
        <begin position="190"/>
        <end position="216"/>
    </location>
</feature>
<dbReference type="GO" id="GO:0051285">
    <property type="term" value="C:cell cortex of cell tip"/>
    <property type="evidence" value="ECO:0007669"/>
    <property type="project" value="TreeGrafter"/>
</dbReference>
<keyword evidence="3" id="KW-1185">Reference proteome</keyword>
<gene>
    <name evidence="2" type="ORF">AB675_5995</name>
</gene>
<keyword evidence="1" id="KW-0812">Transmembrane</keyword>
<evidence type="ECO:0000313" key="3">
    <source>
        <dbReference type="Proteomes" id="UP000038010"/>
    </source>
</evidence>
<keyword evidence="1" id="KW-0472">Membrane</keyword>
<accession>A0A0N0NJT1</accession>
<dbReference type="VEuPathDB" id="FungiDB:AB675_5995"/>
<organism evidence="2 3">
    <name type="scientific">Cyphellophora attinorum</name>
    <dbReference type="NCBI Taxonomy" id="1664694"/>
    <lineage>
        <taxon>Eukaryota</taxon>
        <taxon>Fungi</taxon>
        <taxon>Dikarya</taxon>
        <taxon>Ascomycota</taxon>
        <taxon>Pezizomycotina</taxon>
        <taxon>Eurotiomycetes</taxon>
        <taxon>Chaetothyriomycetidae</taxon>
        <taxon>Chaetothyriales</taxon>
        <taxon>Cyphellophoraceae</taxon>
        <taxon>Cyphellophora</taxon>
    </lineage>
</organism>
<feature type="transmembrane region" description="Helical" evidence="1">
    <location>
        <begin position="163"/>
        <end position="183"/>
    </location>
</feature>
<dbReference type="STRING" id="1664694.A0A0N0NJT1"/>
<dbReference type="PANTHER" id="PTHR28019:SF7">
    <property type="entry name" value="SUR7 PROTEIN"/>
    <property type="match status" value="1"/>
</dbReference>
<dbReference type="GO" id="GO:0031505">
    <property type="term" value="P:fungal-type cell wall organization"/>
    <property type="evidence" value="ECO:0007669"/>
    <property type="project" value="TreeGrafter"/>
</dbReference>
<proteinExistence type="predicted"/>
<dbReference type="GO" id="GO:0005886">
    <property type="term" value="C:plasma membrane"/>
    <property type="evidence" value="ECO:0007669"/>
    <property type="project" value="InterPro"/>
</dbReference>
<evidence type="ECO:0000313" key="2">
    <source>
        <dbReference type="EMBL" id="KPI37009.1"/>
    </source>
</evidence>
<evidence type="ECO:0008006" key="4">
    <source>
        <dbReference type="Google" id="ProtNLM"/>
    </source>
</evidence>
<dbReference type="InterPro" id="IPR009571">
    <property type="entry name" value="SUR7/Rim9-like_fungi"/>
</dbReference>
<sequence length="275" mass="29792">MRWSALLTIAASLAALILSLLCLFAGSTRTFLQSADIMTLNISQIGQADVFNTTSDADDNFLDDLVNAAQDEVNDLIGDAAEELTHRLNISDFYVVHVMNYCQGMFEPNGTVKGAKRNVTECSKRNAAARFDPGETIQEHLPDGITLQDLQWPSEIDDASRGLRVLSVAMFAFWSALTLFTGGRLIACGVFLLSVFAFFSLGIAAAMATAVSVKAVNSINKYGEPIGIHATRGTQFLGMSWGAVAAMLVAMLVAVFQVVRGRKDRTPPNYRNSKI</sequence>
<dbReference type="OrthoDB" id="4159154at2759"/>
<protein>
    <recommendedName>
        <fullName evidence="4">SUR7 family protein pun1</fullName>
    </recommendedName>
</protein>